<dbReference type="Pfam" id="PF13091">
    <property type="entry name" value="PLDc_2"/>
    <property type="match status" value="1"/>
</dbReference>
<keyword evidence="3" id="KW-1185">Reference proteome</keyword>
<dbReference type="Proteomes" id="UP001374893">
    <property type="component" value="Chromosome"/>
</dbReference>
<gene>
    <name evidence="2" type="ORF">HAHE_10640</name>
</gene>
<evidence type="ECO:0000259" key="1">
    <source>
        <dbReference type="PROSITE" id="PS50035"/>
    </source>
</evidence>
<dbReference type="SUPFAM" id="SSF56024">
    <property type="entry name" value="Phospholipase D/nuclease"/>
    <property type="match status" value="1"/>
</dbReference>
<dbReference type="InterPro" id="IPR025202">
    <property type="entry name" value="PLD-like_dom"/>
</dbReference>
<dbReference type="EMBL" id="AP024702">
    <property type="protein sequence ID" value="BCX47156.1"/>
    <property type="molecule type" value="Genomic_DNA"/>
</dbReference>
<feature type="domain" description="PLD phosphodiesterase" evidence="1">
    <location>
        <begin position="98"/>
        <end position="120"/>
    </location>
</feature>
<name>A0ABM7RBX0_9BACT</name>
<dbReference type="PROSITE" id="PS50035">
    <property type="entry name" value="PLD"/>
    <property type="match status" value="1"/>
</dbReference>
<organism evidence="2 3">
    <name type="scientific">Haloferula helveola</name>
    <dbReference type="NCBI Taxonomy" id="490095"/>
    <lineage>
        <taxon>Bacteria</taxon>
        <taxon>Pseudomonadati</taxon>
        <taxon>Verrucomicrobiota</taxon>
        <taxon>Verrucomicrobiia</taxon>
        <taxon>Verrucomicrobiales</taxon>
        <taxon>Verrucomicrobiaceae</taxon>
        <taxon>Haloferula</taxon>
    </lineage>
</organism>
<reference evidence="2 3" key="1">
    <citation type="submission" date="2021-06" db="EMBL/GenBank/DDBJ databases">
        <title>Complete genome of Haloferula helveola possessing various polysaccharide degrading enzymes.</title>
        <authorList>
            <person name="Takami H."/>
            <person name="Huang C."/>
            <person name="Hamasaki K."/>
        </authorList>
    </citation>
    <scope>NUCLEOTIDE SEQUENCE [LARGE SCALE GENOMIC DNA]</scope>
    <source>
        <strain evidence="2 3">CN-1</strain>
    </source>
</reference>
<dbReference type="RefSeq" id="WP_338689202.1">
    <property type="nucleotide sequence ID" value="NZ_AP024702.1"/>
</dbReference>
<accession>A0ABM7RBX0</accession>
<sequence length="175" mass="19880">MRELLLNEEIYDRVIEEMVGGAERFVWIVTADIKDLHVVRGKRSLPFLSVLADLVEAGVAVRLIHAKEPGPRFREDFDRYPVLVESDLFERALCPRVHTKAVIVDGRRAFVGSPNLTGAGMGAKHPDRRNFEAGFVTDERDDVRRLMGWADDLFLGEFCGRCRLRDRCPDPLDGD</sequence>
<evidence type="ECO:0000313" key="2">
    <source>
        <dbReference type="EMBL" id="BCX47156.1"/>
    </source>
</evidence>
<dbReference type="Gene3D" id="3.30.870.10">
    <property type="entry name" value="Endonuclease Chain A"/>
    <property type="match status" value="1"/>
</dbReference>
<dbReference type="CDD" id="cd00138">
    <property type="entry name" value="PLDc_SF"/>
    <property type="match status" value="1"/>
</dbReference>
<evidence type="ECO:0000313" key="3">
    <source>
        <dbReference type="Proteomes" id="UP001374893"/>
    </source>
</evidence>
<protein>
    <recommendedName>
        <fullName evidence="1">PLD phosphodiesterase domain-containing protein</fullName>
    </recommendedName>
</protein>
<dbReference type="InterPro" id="IPR001736">
    <property type="entry name" value="PLipase_D/transphosphatidylase"/>
</dbReference>
<proteinExistence type="predicted"/>